<evidence type="ECO:0000313" key="1">
    <source>
        <dbReference type="EMBL" id="KAK3726155.1"/>
    </source>
</evidence>
<protein>
    <submittedName>
        <fullName evidence="1">Uncharacterized protein</fullName>
    </submittedName>
</protein>
<organism evidence="1 2">
    <name type="scientific">Vermiconidia calcicola</name>
    <dbReference type="NCBI Taxonomy" id="1690605"/>
    <lineage>
        <taxon>Eukaryota</taxon>
        <taxon>Fungi</taxon>
        <taxon>Dikarya</taxon>
        <taxon>Ascomycota</taxon>
        <taxon>Pezizomycotina</taxon>
        <taxon>Dothideomycetes</taxon>
        <taxon>Dothideomycetidae</taxon>
        <taxon>Mycosphaerellales</taxon>
        <taxon>Extremaceae</taxon>
        <taxon>Vermiconidia</taxon>
    </lineage>
</organism>
<dbReference type="EMBL" id="JAUTXU010000001">
    <property type="protein sequence ID" value="KAK3726155.1"/>
    <property type="molecule type" value="Genomic_DNA"/>
</dbReference>
<dbReference type="Proteomes" id="UP001281147">
    <property type="component" value="Unassembled WGS sequence"/>
</dbReference>
<name>A0ACC3P1G3_9PEZI</name>
<sequence length="311" mass="33735">MASRKVIVFGPTGAVGSAAARTAESLGAEVTLAMRDTAKTIPGLDGAKEKKGAFERTQADLTKPDTVHDAVSKSGAKYAFIYLAFGMPDNMKSTIEALKSAGIELVVFLSSFTVRGDLGAIDPSDIIPYVHAQAELNLEEIFGADRFVAVRPGSFASNNLPYKAAIEKGEVKLWVPNAKLDNIVPEDIGTVCGTVLAKGPQDDQRAIYLYGPSLSTQNDTIMTLAKALGKDPKIKKADEQEAYKMFTEERGMPPHLANYMIRQARKAAPEGSDYHVFGTRIEEEHMLNVQNYSGRKATTLEEWAQQVFATS</sequence>
<evidence type="ECO:0000313" key="2">
    <source>
        <dbReference type="Proteomes" id="UP001281147"/>
    </source>
</evidence>
<accession>A0ACC3P1G3</accession>
<gene>
    <name evidence="1" type="ORF">LTR37_000303</name>
</gene>
<comment type="caution">
    <text evidence="1">The sequence shown here is derived from an EMBL/GenBank/DDBJ whole genome shotgun (WGS) entry which is preliminary data.</text>
</comment>
<keyword evidence="2" id="KW-1185">Reference proteome</keyword>
<reference evidence="1" key="1">
    <citation type="submission" date="2023-07" db="EMBL/GenBank/DDBJ databases">
        <title>Black Yeasts Isolated from many extreme environments.</title>
        <authorList>
            <person name="Coleine C."/>
            <person name="Stajich J.E."/>
            <person name="Selbmann L."/>
        </authorList>
    </citation>
    <scope>NUCLEOTIDE SEQUENCE</scope>
    <source>
        <strain evidence="1">CCFEE 5714</strain>
    </source>
</reference>
<proteinExistence type="predicted"/>